<accession>A0A176S7H5</accession>
<dbReference type="GO" id="GO:0046061">
    <property type="term" value="P:dATP catabolic process"/>
    <property type="evidence" value="ECO:0007669"/>
    <property type="project" value="TreeGrafter"/>
</dbReference>
<evidence type="ECO:0000256" key="4">
    <source>
        <dbReference type="ARBA" id="ARBA00074799"/>
    </source>
</evidence>
<dbReference type="NCBIfam" id="TIGR00444">
    <property type="entry name" value="mazG"/>
    <property type="match status" value="1"/>
</dbReference>
<sequence>MNPNNEKYAEALRRLLVIMNELRAKCPWDSKQTLDSLRHLTIEECYELSDAILEGDLEEIKKELGDVMLHIVFYSKIGAEKKAFDIADVMNGVCEKLIARHPHVFGDVTVKNEADVKRNWELLKLKEKGDNPSVLAGVPKSLPALLKALRIQEKAHAVGFDWQRREEVWEKVEEEIAEFKESMSREEAEQEFGDLLFSLVNYARFVDINPETALEKSNKKFIKRFNYIESATLGAGKTWQEISLAEMDAYWEEAKDVQDKSWTPSKK</sequence>
<dbReference type="InterPro" id="IPR048011">
    <property type="entry name" value="NTP-PPase_MazG-like_C"/>
</dbReference>
<feature type="domain" description="NTP pyrophosphohydrolase MazG-like" evidence="5">
    <location>
        <begin position="32"/>
        <end position="105"/>
    </location>
</feature>
<comment type="similarity">
    <text evidence="2">Belongs to the nucleoside triphosphate pyrophosphohydrolase family.</text>
</comment>
<evidence type="ECO:0000313" key="6">
    <source>
        <dbReference type="EMBL" id="OAD24072.1"/>
    </source>
</evidence>
<dbReference type="GO" id="GO:0046052">
    <property type="term" value="P:UTP catabolic process"/>
    <property type="evidence" value="ECO:0007669"/>
    <property type="project" value="TreeGrafter"/>
</dbReference>
<dbReference type="GO" id="GO:0046081">
    <property type="term" value="P:dUTP catabolic process"/>
    <property type="evidence" value="ECO:0007669"/>
    <property type="project" value="TreeGrafter"/>
</dbReference>
<dbReference type="EC" id="3.6.1.8" evidence="3"/>
<dbReference type="Gene3D" id="1.10.287.1080">
    <property type="entry name" value="MazG-like"/>
    <property type="match status" value="2"/>
</dbReference>
<evidence type="ECO:0000256" key="3">
    <source>
        <dbReference type="ARBA" id="ARBA00066372"/>
    </source>
</evidence>
<dbReference type="CDD" id="cd11528">
    <property type="entry name" value="NTP-PPase_MazG_Nterm"/>
    <property type="match status" value="1"/>
</dbReference>
<evidence type="ECO:0000259" key="5">
    <source>
        <dbReference type="Pfam" id="PF03819"/>
    </source>
</evidence>
<dbReference type="CDD" id="cd11529">
    <property type="entry name" value="NTP-PPase_MazG_Cterm"/>
    <property type="match status" value="1"/>
</dbReference>
<name>A0A176S7H5_9GAMM</name>
<organism evidence="6 7">
    <name type="scientific">Candidatus Thiomargarita nelsonii</name>
    <dbReference type="NCBI Taxonomy" id="1003181"/>
    <lineage>
        <taxon>Bacteria</taxon>
        <taxon>Pseudomonadati</taxon>
        <taxon>Pseudomonadota</taxon>
        <taxon>Gammaproteobacteria</taxon>
        <taxon>Thiotrichales</taxon>
        <taxon>Thiotrichaceae</taxon>
        <taxon>Thiomargarita</taxon>
    </lineage>
</organism>
<dbReference type="GO" id="GO:0046047">
    <property type="term" value="P:TTP catabolic process"/>
    <property type="evidence" value="ECO:0007669"/>
    <property type="project" value="TreeGrafter"/>
</dbReference>
<dbReference type="GO" id="GO:0047693">
    <property type="term" value="F:ATP diphosphatase activity"/>
    <property type="evidence" value="ECO:0007669"/>
    <property type="project" value="UniProtKB-EC"/>
</dbReference>
<evidence type="ECO:0000313" key="7">
    <source>
        <dbReference type="Proteomes" id="UP000076962"/>
    </source>
</evidence>
<dbReference type="InterPro" id="IPR011551">
    <property type="entry name" value="NTP_PyrPHydrolase_MazG"/>
</dbReference>
<dbReference type="GO" id="GO:0046076">
    <property type="term" value="P:dTTP catabolic process"/>
    <property type="evidence" value="ECO:0007669"/>
    <property type="project" value="TreeGrafter"/>
</dbReference>
<dbReference type="GO" id="GO:0006950">
    <property type="term" value="P:response to stress"/>
    <property type="evidence" value="ECO:0007669"/>
    <property type="project" value="UniProtKB-ARBA"/>
</dbReference>
<feature type="domain" description="NTP pyrophosphohydrolase MazG-like" evidence="5">
    <location>
        <begin position="166"/>
        <end position="225"/>
    </location>
</feature>
<dbReference type="Pfam" id="PF03819">
    <property type="entry name" value="MazG"/>
    <property type="match status" value="2"/>
</dbReference>
<dbReference type="PANTHER" id="PTHR30522">
    <property type="entry name" value="NUCLEOSIDE TRIPHOSPHATE PYROPHOSPHOHYDROLASE"/>
    <property type="match status" value="1"/>
</dbReference>
<dbReference type="InterPro" id="IPR004518">
    <property type="entry name" value="MazG-like_dom"/>
</dbReference>
<comment type="caution">
    <text evidence="6">The sequence shown here is derived from an EMBL/GenBank/DDBJ whole genome shotgun (WGS) entry which is preliminary data.</text>
</comment>
<proteinExistence type="inferred from homology"/>
<dbReference type="FunFam" id="1.10.287.1080:FF:000003">
    <property type="entry name" value="Nucleoside triphosphate pyrophosphohydrolase"/>
    <property type="match status" value="1"/>
</dbReference>
<dbReference type="FunFam" id="1.10.287.1080:FF:000001">
    <property type="entry name" value="Nucleoside triphosphate pyrophosphohydrolase"/>
    <property type="match status" value="1"/>
</dbReference>
<keyword evidence="6" id="KW-0378">Hydrolase</keyword>
<protein>
    <recommendedName>
        <fullName evidence="4">Nucleoside triphosphate pyrophosphohydrolase</fullName>
        <ecNumber evidence="3">3.6.1.8</ecNumber>
    </recommendedName>
</protein>
<keyword evidence="7" id="KW-1185">Reference proteome</keyword>
<reference evidence="6 7" key="1">
    <citation type="submission" date="2016-05" db="EMBL/GenBank/DDBJ databases">
        <title>Single-cell genome of chain-forming Candidatus Thiomargarita nelsonii and comparison to other large sulfur-oxidizing bacteria.</title>
        <authorList>
            <person name="Winkel M."/>
            <person name="Salman V."/>
            <person name="Woyke T."/>
            <person name="Schulz-Vogt H."/>
            <person name="Richter M."/>
            <person name="Flood B."/>
            <person name="Bailey J."/>
            <person name="Amann R."/>
            <person name="Mussmann M."/>
        </authorList>
    </citation>
    <scope>NUCLEOTIDE SEQUENCE [LARGE SCALE GENOMIC DNA]</scope>
    <source>
        <strain evidence="6 7">THI036</strain>
    </source>
</reference>
<dbReference type="PANTHER" id="PTHR30522:SF0">
    <property type="entry name" value="NUCLEOSIDE TRIPHOSPHATE PYROPHOSPHOHYDROLASE"/>
    <property type="match status" value="1"/>
</dbReference>
<dbReference type="InterPro" id="IPR048015">
    <property type="entry name" value="NTP-PPase_MazG-like_N"/>
</dbReference>
<dbReference type="SUPFAM" id="SSF101386">
    <property type="entry name" value="all-alpha NTP pyrophosphatases"/>
    <property type="match status" value="2"/>
</dbReference>
<dbReference type="PATRIC" id="fig|1003181.4.peg.137"/>
<dbReference type="NCBIfam" id="NF007113">
    <property type="entry name" value="PRK09562.1"/>
    <property type="match status" value="1"/>
</dbReference>
<gene>
    <name evidence="6" type="ORF">THIOM_000078</name>
</gene>
<evidence type="ECO:0000256" key="1">
    <source>
        <dbReference type="ARBA" id="ARBA00052141"/>
    </source>
</evidence>
<dbReference type="GO" id="GO:0006203">
    <property type="term" value="P:dGTP catabolic process"/>
    <property type="evidence" value="ECO:0007669"/>
    <property type="project" value="TreeGrafter"/>
</dbReference>
<evidence type="ECO:0000256" key="2">
    <source>
        <dbReference type="ARBA" id="ARBA00061115"/>
    </source>
</evidence>
<dbReference type="Proteomes" id="UP000076962">
    <property type="component" value="Unassembled WGS sequence"/>
</dbReference>
<dbReference type="AlphaFoldDB" id="A0A176S7H5"/>
<dbReference type="EMBL" id="LUTY01000022">
    <property type="protein sequence ID" value="OAD24072.1"/>
    <property type="molecule type" value="Genomic_DNA"/>
</dbReference>
<comment type="catalytic activity">
    <reaction evidence="1">
        <text>ATP + H2O = AMP + diphosphate + H(+)</text>
        <dbReference type="Rhea" id="RHEA:14245"/>
        <dbReference type="ChEBI" id="CHEBI:15377"/>
        <dbReference type="ChEBI" id="CHEBI:15378"/>
        <dbReference type="ChEBI" id="CHEBI:30616"/>
        <dbReference type="ChEBI" id="CHEBI:33019"/>
        <dbReference type="ChEBI" id="CHEBI:456215"/>
        <dbReference type="EC" id="3.6.1.8"/>
    </reaction>
</comment>